<accession>A0A833ZVZ9</accession>
<comment type="caution">
    <text evidence="1">The sequence shown here is derived from an EMBL/GenBank/DDBJ whole genome shotgun (WGS) entry which is preliminary data.</text>
</comment>
<proteinExistence type="predicted"/>
<protein>
    <submittedName>
        <fullName evidence="1">Uncharacterized protein</fullName>
    </submittedName>
</protein>
<reference evidence="1 2" key="1">
    <citation type="journal article" date="2020" name="Nature">
        <title>Six reference-quality genomes reveal evolution of bat adaptations.</title>
        <authorList>
            <person name="Jebb D."/>
            <person name="Huang Z."/>
            <person name="Pippel M."/>
            <person name="Hughes G.M."/>
            <person name="Lavrichenko K."/>
            <person name="Devanna P."/>
            <person name="Winkler S."/>
            <person name="Jermiin L.S."/>
            <person name="Skirmuntt E.C."/>
            <person name="Katzourakis A."/>
            <person name="Burkitt-Gray L."/>
            <person name="Ray D.A."/>
            <person name="Sullivan K.A.M."/>
            <person name="Roscito J.G."/>
            <person name="Kirilenko B.M."/>
            <person name="Davalos L.M."/>
            <person name="Corthals A.P."/>
            <person name="Power M.L."/>
            <person name="Jones G."/>
            <person name="Ransome R.D."/>
            <person name="Dechmann D.K.N."/>
            <person name="Locatelli A.G."/>
            <person name="Puechmaille S.J."/>
            <person name="Fedrigo O."/>
            <person name="Jarvis E.D."/>
            <person name="Hiller M."/>
            <person name="Vernes S.C."/>
            <person name="Myers E.W."/>
            <person name="Teeling E.C."/>
        </authorList>
    </citation>
    <scope>NUCLEOTIDE SEQUENCE [LARGE SCALE GENOMIC DNA]</scope>
    <source>
        <strain evidence="1">Bat1K_MPI-CBG_1</strain>
    </source>
</reference>
<dbReference type="AlphaFoldDB" id="A0A833ZVZ9"/>
<evidence type="ECO:0000313" key="1">
    <source>
        <dbReference type="EMBL" id="KAF6099809.1"/>
    </source>
</evidence>
<name>A0A833ZVZ9_9CHIR</name>
<sequence>MGIQAKSAWLLITEEAADAGVTELRILPVCVCSCSSLAPVCMSPSVSFCVPSLHSISLCLYFSLRIPRFLFMWASVPDPLLSCPLCSRPFVSHFQAPAMEPPFLSAFSRRLKNFCLISMQKIQKTLQICLSMFPIQTLRREQGREPTSPFRCLPQQMSSLSFGRMWKQLQL</sequence>
<gene>
    <name evidence="1" type="ORF">HJG60_011540</name>
</gene>
<dbReference type="EMBL" id="JABVXQ010000007">
    <property type="protein sequence ID" value="KAF6099809.1"/>
    <property type="molecule type" value="Genomic_DNA"/>
</dbReference>
<dbReference type="Proteomes" id="UP000664940">
    <property type="component" value="Unassembled WGS sequence"/>
</dbReference>
<evidence type="ECO:0000313" key="2">
    <source>
        <dbReference type="Proteomes" id="UP000664940"/>
    </source>
</evidence>
<organism evidence="1 2">
    <name type="scientific">Phyllostomus discolor</name>
    <name type="common">pale spear-nosed bat</name>
    <dbReference type="NCBI Taxonomy" id="89673"/>
    <lineage>
        <taxon>Eukaryota</taxon>
        <taxon>Metazoa</taxon>
        <taxon>Chordata</taxon>
        <taxon>Craniata</taxon>
        <taxon>Vertebrata</taxon>
        <taxon>Euteleostomi</taxon>
        <taxon>Mammalia</taxon>
        <taxon>Eutheria</taxon>
        <taxon>Laurasiatheria</taxon>
        <taxon>Chiroptera</taxon>
        <taxon>Yangochiroptera</taxon>
        <taxon>Phyllostomidae</taxon>
        <taxon>Phyllostominae</taxon>
        <taxon>Phyllostomus</taxon>
    </lineage>
</organism>